<keyword evidence="2" id="KW-1185">Reference proteome</keyword>
<name>A0A9D4Z9N1_ADICA</name>
<organism evidence="1 2">
    <name type="scientific">Adiantum capillus-veneris</name>
    <name type="common">Maidenhair fern</name>
    <dbReference type="NCBI Taxonomy" id="13818"/>
    <lineage>
        <taxon>Eukaryota</taxon>
        <taxon>Viridiplantae</taxon>
        <taxon>Streptophyta</taxon>
        <taxon>Embryophyta</taxon>
        <taxon>Tracheophyta</taxon>
        <taxon>Polypodiopsida</taxon>
        <taxon>Polypodiidae</taxon>
        <taxon>Polypodiales</taxon>
        <taxon>Pteridineae</taxon>
        <taxon>Pteridaceae</taxon>
        <taxon>Vittarioideae</taxon>
        <taxon>Adiantum</taxon>
    </lineage>
</organism>
<proteinExistence type="predicted"/>
<dbReference type="Proteomes" id="UP000886520">
    <property type="component" value="Chromosome 19"/>
</dbReference>
<accession>A0A9D4Z9N1</accession>
<dbReference type="AlphaFoldDB" id="A0A9D4Z9N1"/>
<dbReference type="EMBL" id="JABFUD020000019">
    <property type="protein sequence ID" value="KAI5064781.1"/>
    <property type="molecule type" value="Genomic_DNA"/>
</dbReference>
<gene>
    <name evidence="1" type="ORF">GOP47_0019476</name>
</gene>
<comment type="caution">
    <text evidence="1">The sequence shown here is derived from an EMBL/GenBank/DDBJ whole genome shotgun (WGS) entry which is preliminary data.</text>
</comment>
<reference evidence="1" key="1">
    <citation type="submission" date="2021-01" db="EMBL/GenBank/DDBJ databases">
        <title>Adiantum capillus-veneris genome.</title>
        <authorList>
            <person name="Fang Y."/>
            <person name="Liao Q."/>
        </authorList>
    </citation>
    <scope>NUCLEOTIDE SEQUENCE</scope>
    <source>
        <strain evidence="1">H3</strain>
        <tissue evidence="1">Leaf</tissue>
    </source>
</reference>
<sequence length="69" mass="8079">MRLHEAKRSDSHTTSLEDQIITRNKEKVVEAMEEVNAFAEERKSEFQLVLETTDDYKSTSRVFIECNVD</sequence>
<evidence type="ECO:0000313" key="1">
    <source>
        <dbReference type="EMBL" id="KAI5064781.1"/>
    </source>
</evidence>
<protein>
    <submittedName>
        <fullName evidence="1">Uncharacterized protein</fullName>
    </submittedName>
</protein>
<evidence type="ECO:0000313" key="2">
    <source>
        <dbReference type="Proteomes" id="UP000886520"/>
    </source>
</evidence>